<reference evidence="1" key="1">
    <citation type="submission" date="2020-05" db="EMBL/GenBank/DDBJ databases">
        <title>Large-scale comparative analyses of tick genomes elucidate their genetic diversity and vector capacities.</title>
        <authorList>
            <person name="Jia N."/>
            <person name="Wang J."/>
            <person name="Shi W."/>
            <person name="Du L."/>
            <person name="Sun Y."/>
            <person name="Zhan W."/>
            <person name="Jiang J."/>
            <person name="Wang Q."/>
            <person name="Zhang B."/>
            <person name="Ji P."/>
            <person name="Sakyi L.B."/>
            <person name="Cui X."/>
            <person name="Yuan T."/>
            <person name="Jiang B."/>
            <person name="Yang W."/>
            <person name="Lam T.T.-Y."/>
            <person name="Chang Q."/>
            <person name="Ding S."/>
            <person name="Wang X."/>
            <person name="Zhu J."/>
            <person name="Ruan X."/>
            <person name="Zhao L."/>
            <person name="Wei J."/>
            <person name="Que T."/>
            <person name="Du C."/>
            <person name="Cheng J."/>
            <person name="Dai P."/>
            <person name="Han X."/>
            <person name="Huang E."/>
            <person name="Gao Y."/>
            <person name="Liu J."/>
            <person name="Shao H."/>
            <person name="Ye R."/>
            <person name="Li L."/>
            <person name="Wei W."/>
            <person name="Wang X."/>
            <person name="Wang C."/>
            <person name="Yang T."/>
            <person name="Huo Q."/>
            <person name="Li W."/>
            <person name="Guo W."/>
            <person name="Chen H."/>
            <person name="Zhou L."/>
            <person name="Ni X."/>
            <person name="Tian J."/>
            <person name="Zhou Y."/>
            <person name="Sheng Y."/>
            <person name="Liu T."/>
            <person name="Pan Y."/>
            <person name="Xia L."/>
            <person name="Li J."/>
            <person name="Zhao F."/>
            <person name="Cao W."/>
        </authorList>
    </citation>
    <scope>NUCLEOTIDE SEQUENCE</scope>
    <source>
        <strain evidence="1">Hyas-2018</strain>
    </source>
</reference>
<name>A0ACB7RV68_HYAAI</name>
<dbReference type="Proteomes" id="UP000821845">
    <property type="component" value="Chromosome 7"/>
</dbReference>
<evidence type="ECO:0000313" key="1">
    <source>
        <dbReference type="EMBL" id="KAH6925706.1"/>
    </source>
</evidence>
<protein>
    <submittedName>
        <fullName evidence="1">Uncharacterized protein</fullName>
    </submittedName>
</protein>
<comment type="caution">
    <text evidence="1">The sequence shown here is derived from an EMBL/GenBank/DDBJ whole genome shotgun (WGS) entry which is preliminary data.</text>
</comment>
<evidence type="ECO:0000313" key="2">
    <source>
        <dbReference type="Proteomes" id="UP000821845"/>
    </source>
</evidence>
<accession>A0ACB7RV68</accession>
<gene>
    <name evidence="1" type="ORF">HPB50_008691</name>
</gene>
<keyword evidence="2" id="KW-1185">Reference proteome</keyword>
<dbReference type="EMBL" id="CM023487">
    <property type="protein sequence ID" value="KAH6925706.1"/>
    <property type="molecule type" value="Genomic_DNA"/>
</dbReference>
<proteinExistence type="predicted"/>
<sequence>MASPNSVTGYDPASMQLISMDTVQSENLPPPEDKLFHDMVRLWRRIQKTLSLNDTGGVQQQAAACSTPALHRDAASATLKG</sequence>
<organism evidence="1 2">
    <name type="scientific">Hyalomma asiaticum</name>
    <name type="common">Tick</name>
    <dbReference type="NCBI Taxonomy" id="266040"/>
    <lineage>
        <taxon>Eukaryota</taxon>
        <taxon>Metazoa</taxon>
        <taxon>Ecdysozoa</taxon>
        <taxon>Arthropoda</taxon>
        <taxon>Chelicerata</taxon>
        <taxon>Arachnida</taxon>
        <taxon>Acari</taxon>
        <taxon>Parasitiformes</taxon>
        <taxon>Ixodida</taxon>
        <taxon>Ixodoidea</taxon>
        <taxon>Ixodidae</taxon>
        <taxon>Hyalomminae</taxon>
        <taxon>Hyalomma</taxon>
    </lineage>
</organism>